<feature type="non-terminal residue" evidence="2">
    <location>
        <position position="171"/>
    </location>
</feature>
<protein>
    <submittedName>
        <fullName evidence="2">Uncharacterized protein</fullName>
    </submittedName>
</protein>
<organism evidence="2 3">
    <name type="scientific">Iphiclides podalirius</name>
    <name type="common">scarce swallowtail</name>
    <dbReference type="NCBI Taxonomy" id="110791"/>
    <lineage>
        <taxon>Eukaryota</taxon>
        <taxon>Metazoa</taxon>
        <taxon>Ecdysozoa</taxon>
        <taxon>Arthropoda</taxon>
        <taxon>Hexapoda</taxon>
        <taxon>Insecta</taxon>
        <taxon>Pterygota</taxon>
        <taxon>Neoptera</taxon>
        <taxon>Endopterygota</taxon>
        <taxon>Lepidoptera</taxon>
        <taxon>Glossata</taxon>
        <taxon>Ditrysia</taxon>
        <taxon>Papilionoidea</taxon>
        <taxon>Papilionidae</taxon>
        <taxon>Papilioninae</taxon>
        <taxon>Iphiclides</taxon>
    </lineage>
</organism>
<reference evidence="2" key="1">
    <citation type="submission" date="2022-03" db="EMBL/GenBank/DDBJ databases">
        <authorList>
            <person name="Martin H S."/>
        </authorList>
    </citation>
    <scope>NUCLEOTIDE SEQUENCE</scope>
</reference>
<proteinExistence type="predicted"/>
<gene>
    <name evidence="2" type="ORF">IPOD504_LOCUS12090</name>
</gene>
<evidence type="ECO:0000313" key="3">
    <source>
        <dbReference type="Proteomes" id="UP000837857"/>
    </source>
</evidence>
<keyword evidence="3" id="KW-1185">Reference proteome</keyword>
<dbReference type="EMBL" id="OW152841">
    <property type="protein sequence ID" value="CAH2062564.1"/>
    <property type="molecule type" value="Genomic_DNA"/>
</dbReference>
<feature type="region of interest" description="Disordered" evidence="1">
    <location>
        <begin position="122"/>
        <end position="171"/>
    </location>
</feature>
<evidence type="ECO:0000256" key="1">
    <source>
        <dbReference type="SAM" id="MobiDB-lite"/>
    </source>
</evidence>
<sequence length="171" mass="18613">MTSGVDFGLELETRRTTLLSADGRVARRVIGERSDRNPLPSAPVIKTLRVASRSHATAARVCERDARPPARPRLDSEPCPVENTIEPAIPCSVHQPLSQRRVHFGRAAGVAYSRNRGVVDRARAQRVRRAPSDILARTSSTRGEGRHDAPPLRLSLSSAEKRPGSEESLGG</sequence>
<name>A0ABN8IT60_9NEOP</name>
<evidence type="ECO:0000313" key="2">
    <source>
        <dbReference type="EMBL" id="CAH2062564.1"/>
    </source>
</evidence>
<dbReference type="Proteomes" id="UP000837857">
    <property type="component" value="Chromosome 29"/>
</dbReference>
<accession>A0ABN8IT60</accession>